<organism evidence="2 3">
    <name type="scientific">Aphanomyces euteiches</name>
    <dbReference type="NCBI Taxonomy" id="100861"/>
    <lineage>
        <taxon>Eukaryota</taxon>
        <taxon>Sar</taxon>
        <taxon>Stramenopiles</taxon>
        <taxon>Oomycota</taxon>
        <taxon>Saprolegniomycetes</taxon>
        <taxon>Saprolegniales</taxon>
        <taxon>Verrucalvaceae</taxon>
        <taxon>Aphanomyces</taxon>
    </lineage>
</organism>
<keyword evidence="1" id="KW-0812">Transmembrane</keyword>
<comment type="caution">
    <text evidence="2">The sequence shown here is derived from an EMBL/GenBank/DDBJ whole genome shotgun (WGS) entry which is preliminary data.</text>
</comment>
<dbReference type="Gene3D" id="3.40.50.2000">
    <property type="entry name" value="Glycogen Phosphorylase B"/>
    <property type="match status" value="1"/>
</dbReference>
<dbReference type="Proteomes" id="UP000481153">
    <property type="component" value="Unassembled WGS sequence"/>
</dbReference>
<dbReference type="OrthoDB" id="2100592at2759"/>
<reference evidence="2 3" key="1">
    <citation type="submission" date="2019-07" db="EMBL/GenBank/DDBJ databases">
        <title>Genomics analysis of Aphanomyces spp. identifies a new class of oomycete effector associated with host adaptation.</title>
        <authorList>
            <person name="Gaulin E."/>
        </authorList>
    </citation>
    <scope>NUCLEOTIDE SEQUENCE [LARGE SCALE GENOMIC DNA]</scope>
    <source>
        <strain evidence="2 3">ATCC 201684</strain>
    </source>
</reference>
<protein>
    <recommendedName>
        <fullName evidence="4">Glycosyl transferase family 1 domain-containing protein</fullName>
    </recommendedName>
</protein>
<evidence type="ECO:0000256" key="1">
    <source>
        <dbReference type="SAM" id="Phobius"/>
    </source>
</evidence>
<evidence type="ECO:0000313" key="2">
    <source>
        <dbReference type="EMBL" id="KAF0726111.1"/>
    </source>
</evidence>
<evidence type="ECO:0000313" key="3">
    <source>
        <dbReference type="Proteomes" id="UP000481153"/>
    </source>
</evidence>
<gene>
    <name evidence="2" type="ORF">Ae201684_015570</name>
</gene>
<evidence type="ECO:0008006" key="4">
    <source>
        <dbReference type="Google" id="ProtNLM"/>
    </source>
</evidence>
<dbReference type="EMBL" id="VJMJ01000225">
    <property type="protein sequence ID" value="KAF0726111.1"/>
    <property type="molecule type" value="Genomic_DNA"/>
</dbReference>
<keyword evidence="3" id="KW-1185">Reference proteome</keyword>
<feature type="transmembrane region" description="Helical" evidence="1">
    <location>
        <begin position="55"/>
        <end position="75"/>
    </location>
</feature>
<name>A0A6G0WG85_9STRA</name>
<proteinExistence type="predicted"/>
<dbReference type="SUPFAM" id="SSF53756">
    <property type="entry name" value="UDP-Glycosyltransferase/glycogen phosphorylase"/>
    <property type="match status" value="1"/>
</dbReference>
<dbReference type="AlphaFoldDB" id="A0A6G0WG85"/>
<keyword evidence="1" id="KW-1133">Transmembrane helix</keyword>
<sequence>METAFSWRNRRFRPRTGSGDVTMLVYHYQDCKENPKAFYYAAYETLRWKKHVKMVLALVTLYLLLDGLASGYLWIATTPNSTGGSVVEAPGMPGGRDPAFDDSFNPDPDLLHLNYLNDVCIQEKESVISWSYNSSRVDRSLVLTQDMPESLLIQYLSECPDVDIFLPSSIRDHGYCEDGMAYVKYLRARALPAWVFDMRFRKQGKLVTYFDLCPKSALLFMNHYWNDLPQRADFPKEKKIILMPNVEMYELQADHYRRVDYIFAKTQDAFHRINSWYAQQGNPRGTKIIYTQHTSSDPTLLARLLARHNASFGPIKPKNFASFSFLHVNGRSVHKNTKAIMDCWKSRPDFPKLSIYAKDTKSKAHYDALFGSKAPPANIDYHYGEEVGPIDFGKILAEASVILCPSSMEGFGHYINQARAAGALVATTDGFPMNEFVDRESGVLIDAELYKPSIWNKDFWSMGQIMGRHYKVVRNWRVASGMEWVVTPEAICRSVDQMLHMTPFEREARAKEGQQRYLSQMQFFTQRMFAFRMELREVLDSLP</sequence>
<accession>A0A6G0WG85</accession>
<keyword evidence="1" id="KW-0472">Membrane</keyword>
<dbReference type="VEuPathDB" id="FungiDB:AeMF1_004721"/>